<accession>A0A811RT57</accession>
<organism evidence="2 3">
    <name type="scientific">Miscanthus lutarioriparius</name>
    <dbReference type="NCBI Taxonomy" id="422564"/>
    <lineage>
        <taxon>Eukaryota</taxon>
        <taxon>Viridiplantae</taxon>
        <taxon>Streptophyta</taxon>
        <taxon>Embryophyta</taxon>
        <taxon>Tracheophyta</taxon>
        <taxon>Spermatophyta</taxon>
        <taxon>Magnoliopsida</taxon>
        <taxon>Liliopsida</taxon>
        <taxon>Poales</taxon>
        <taxon>Poaceae</taxon>
        <taxon>PACMAD clade</taxon>
        <taxon>Panicoideae</taxon>
        <taxon>Andropogonodae</taxon>
        <taxon>Andropogoneae</taxon>
        <taxon>Saccharinae</taxon>
        <taxon>Miscanthus</taxon>
    </lineage>
</organism>
<dbReference type="Proteomes" id="UP000604825">
    <property type="component" value="Unassembled WGS sequence"/>
</dbReference>
<keyword evidence="3" id="KW-1185">Reference proteome</keyword>
<reference evidence="2" key="1">
    <citation type="submission" date="2020-10" db="EMBL/GenBank/DDBJ databases">
        <authorList>
            <person name="Han B."/>
            <person name="Lu T."/>
            <person name="Zhao Q."/>
            <person name="Huang X."/>
            <person name="Zhao Y."/>
        </authorList>
    </citation>
    <scope>NUCLEOTIDE SEQUENCE</scope>
</reference>
<gene>
    <name evidence="2" type="ORF">NCGR_LOCUS56527</name>
</gene>
<protein>
    <submittedName>
        <fullName evidence="2">Uncharacterized protein</fullName>
    </submittedName>
</protein>
<dbReference type="EMBL" id="CAJGYO010000016">
    <property type="protein sequence ID" value="CAD6273261.1"/>
    <property type="molecule type" value="Genomic_DNA"/>
</dbReference>
<dbReference type="AlphaFoldDB" id="A0A811RT57"/>
<proteinExistence type="predicted"/>
<name>A0A811RT57_9POAL</name>
<sequence>MGNRVARLVTPCFAPPADGHAADDAHHYTEAAGAADDGTGVCHILSFDGRDGRIHGVLLPSNQSTSGGSVHLSDRPSFSGSSSFDSSNSFSFRTLQPRQYSGPLDSYGGGSIASPSTSTSATNSGVSSVPRLPARTDEQILADLYATRRRRRQCLRQQ</sequence>
<feature type="compositionally biased region" description="Low complexity" evidence="1">
    <location>
        <begin position="112"/>
        <end position="125"/>
    </location>
</feature>
<feature type="region of interest" description="Disordered" evidence="1">
    <location>
        <begin position="58"/>
        <end position="134"/>
    </location>
</feature>
<evidence type="ECO:0000256" key="1">
    <source>
        <dbReference type="SAM" id="MobiDB-lite"/>
    </source>
</evidence>
<evidence type="ECO:0000313" key="2">
    <source>
        <dbReference type="EMBL" id="CAD6273261.1"/>
    </source>
</evidence>
<feature type="compositionally biased region" description="Low complexity" evidence="1">
    <location>
        <begin position="77"/>
        <end position="92"/>
    </location>
</feature>
<comment type="caution">
    <text evidence="2">The sequence shown here is derived from an EMBL/GenBank/DDBJ whole genome shotgun (WGS) entry which is preliminary data.</text>
</comment>
<evidence type="ECO:0000313" key="3">
    <source>
        <dbReference type="Proteomes" id="UP000604825"/>
    </source>
</evidence>